<keyword evidence="2" id="KW-1185">Reference proteome</keyword>
<evidence type="ECO:0000313" key="2">
    <source>
        <dbReference type="Proteomes" id="UP001516023"/>
    </source>
</evidence>
<dbReference type="AlphaFoldDB" id="A0ABD3QQU0"/>
<evidence type="ECO:0000313" key="1">
    <source>
        <dbReference type="EMBL" id="KAL3802622.1"/>
    </source>
</evidence>
<sequence length="450" mass="51643">MIVATKVKNAISAGVLLLFATVAVLNVQEQLTAFRAYLPGGDTVRRGLSLNLGGGDCVWEPPASTVSPDIDFHKLLIAGFPSGDKRMTFVQMEALTGLPSKDDWDFVFNGYTNAPFIKTNYPHPAGTWGWGTEADEVVMVVQFIRRSMVEFGDILWYQSKARTYNEGREDVEEQYGERMQDNTFYKWRDLKILQEIYRYGAYIDYWMEDGLRRDPFTHEVVDKEYWDLYVNPVRTPTWADKVNICHKTASRTNPTLDMEVNKQKLQIHIDHGDYYGICSDAVKDPSFLDQESPKFAETHDFHCQNIKGGCTPTIVISSDKLRDYTDGPEETKLIANLLKDRLPEYTIDSEAWPCIWDKIIDKNEGPKTFDDRKIAEDPNFSAFMLEEMIFELNRMVSKYSSTEWQSNTNAQRLVSIFNGHLPLLKTELDEVVAGIRTLTVRDFLGPNERK</sequence>
<accession>A0ABD3QQU0</accession>
<protein>
    <submittedName>
        <fullName evidence="1">Uncharacterized protein</fullName>
    </submittedName>
</protein>
<proteinExistence type="predicted"/>
<name>A0ABD3QQU0_9STRA</name>
<gene>
    <name evidence="1" type="ORF">HJC23_011946</name>
</gene>
<comment type="caution">
    <text evidence="1">The sequence shown here is derived from an EMBL/GenBank/DDBJ whole genome shotgun (WGS) entry which is preliminary data.</text>
</comment>
<organism evidence="1 2">
    <name type="scientific">Cyclotella cryptica</name>
    <dbReference type="NCBI Taxonomy" id="29204"/>
    <lineage>
        <taxon>Eukaryota</taxon>
        <taxon>Sar</taxon>
        <taxon>Stramenopiles</taxon>
        <taxon>Ochrophyta</taxon>
        <taxon>Bacillariophyta</taxon>
        <taxon>Coscinodiscophyceae</taxon>
        <taxon>Thalassiosirophycidae</taxon>
        <taxon>Stephanodiscales</taxon>
        <taxon>Stephanodiscaceae</taxon>
        <taxon>Cyclotella</taxon>
    </lineage>
</organism>
<dbReference type="Proteomes" id="UP001516023">
    <property type="component" value="Unassembled WGS sequence"/>
</dbReference>
<reference evidence="1 2" key="1">
    <citation type="journal article" date="2020" name="G3 (Bethesda)">
        <title>Improved Reference Genome for Cyclotella cryptica CCMP332, a Model for Cell Wall Morphogenesis, Salinity Adaptation, and Lipid Production in Diatoms (Bacillariophyta).</title>
        <authorList>
            <person name="Roberts W.R."/>
            <person name="Downey K.M."/>
            <person name="Ruck E.C."/>
            <person name="Traller J.C."/>
            <person name="Alverson A.J."/>
        </authorList>
    </citation>
    <scope>NUCLEOTIDE SEQUENCE [LARGE SCALE GENOMIC DNA]</scope>
    <source>
        <strain evidence="1 2">CCMP332</strain>
    </source>
</reference>
<dbReference type="EMBL" id="JABMIG020000018">
    <property type="protein sequence ID" value="KAL3802622.1"/>
    <property type="molecule type" value="Genomic_DNA"/>
</dbReference>